<evidence type="ECO:0000313" key="1">
    <source>
        <dbReference type="EMBL" id="MDG6895462.1"/>
    </source>
</evidence>
<proteinExistence type="predicted"/>
<dbReference type="Gene3D" id="3.60.15.10">
    <property type="entry name" value="Ribonuclease Z/Hydroxyacylglutathione hydrolase-like"/>
    <property type="match status" value="1"/>
</dbReference>
<dbReference type="RefSeq" id="WP_279572861.1">
    <property type="nucleotide sequence ID" value="NZ_LWID01000001.1"/>
</dbReference>
<dbReference type="SUPFAM" id="SSF56281">
    <property type="entry name" value="Metallo-hydrolase/oxidoreductase"/>
    <property type="match status" value="1"/>
</dbReference>
<dbReference type="EMBL" id="LWID01000001">
    <property type="protein sequence ID" value="MDG6895462.1"/>
    <property type="molecule type" value="Genomic_DNA"/>
</dbReference>
<name>A0A9X4PBY9_9PAST</name>
<dbReference type="AlphaFoldDB" id="A0A9X4PBY9"/>
<evidence type="ECO:0008006" key="3">
    <source>
        <dbReference type="Google" id="ProtNLM"/>
    </source>
</evidence>
<organism evidence="1 2">
    <name type="scientific">Volucribacter amazonae</name>
    <dbReference type="NCBI Taxonomy" id="256731"/>
    <lineage>
        <taxon>Bacteria</taxon>
        <taxon>Pseudomonadati</taxon>
        <taxon>Pseudomonadota</taxon>
        <taxon>Gammaproteobacteria</taxon>
        <taxon>Pasteurellales</taxon>
        <taxon>Pasteurellaceae</taxon>
        <taxon>Volucribacter</taxon>
    </lineage>
</organism>
<comment type="caution">
    <text evidence="1">The sequence shown here is derived from an EMBL/GenBank/DDBJ whole genome shotgun (WGS) entry which is preliminary data.</text>
</comment>
<dbReference type="PANTHER" id="PTHR30619:SF1">
    <property type="entry name" value="RECOMBINATION PROTEIN 2"/>
    <property type="match status" value="1"/>
</dbReference>
<evidence type="ECO:0000313" key="2">
    <source>
        <dbReference type="Proteomes" id="UP001155500"/>
    </source>
</evidence>
<keyword evidence="2" id="KW-1185">Reference proteome</keyword>
<dbReference type="Proteomes" id="UP001155500">
    <property type="component" value="Unassembled WGS sequence"/>
</dbReference>
<protein>
    <recommendedName>
        <fullName evidence="3">Metallo-beta-lactamase superfamily protein</fullName>
    </recommendedName>
</protein>
<dbReference type="InterPro" id="IPR052159">
    <property type="entry name" value="Competence_DNA_uptake"/>
</dbReference>
<accession>A0A9X4PBY9</accession>
<reference evidence="1" key="1">
    <citation type="submission" date="2016-03" db="EMBL/GenBank/DDBJ databases">
        <title>Co-evolution between Pasteurellaceae and their hosts.</title>
        <authorList>
            <person name="Hansen M.J."/>
            <person name="Bojesen A.M."/>
            <person name="Planet P."/>
        </authorList>
    </citation>
    <scope>NUCLEOTIDE SEQUENCE</scope>
    <source>
        <strain evidence="1">146/S8/89</strain>
    </source>
</reference>
<sequence>MIKMEYTFWNVGQGLFSSGRIIDNNKEFIWVYDCGSTNQHHIIPSVKKMKDRYQNKVIDLLAISHFDKDHISGLSELLKGRTVRYLFMPYYPLEERLFIFFKNKVDKSLFEFYLNPFQYLQKHYGDSLTDSCTIILIPPSTSDENSDSGNFSTINFDEFDEFDKSDINTKNGLKYLDSDSIGENIKFTIVSLKKAIKFTYQGISFIPYNMPLQVVGIPANLEKLKQDIKNILSKYNNDISNALIDLKNLYKKRFTNKQNIISLFLYVLPDQGVFNKITLTNEVDITSNKYFCFLNRLRHYFGYCQCLNNYNGFALLYTGDGNLNKKEYFKLLEDYIGVDNIEKMFCLQVPHHGSRSNWYQGLANDIEAKIAVFSANPLGRYHHPHFEVLSDFLPCRTFTVDLYQNLTIKYQ</sequence>
<dbReference type="PANTHER" id="PTHR30619">
    <property type="entry name" value="DNA INTERNALIZATION/COMPETENCE PROTEIN COMEC/REC2"/>
    <property type="match status" value="1"/>
</dbReference>
<gene>
    <name evidence="1" type="ORF">A6A20_07485</name>
</gene>
<dbReference type="InterPro" id="IPR036866">
    <property type="entry name" value="RibonucZ/Hydroxyglut_hydro"/>
</dbReference>